<evidence type="ECO:0000313" key="14">
    <source>
        <dbReference type="EMBL" id="VDN08763.1"/>
    </source>
</evidence>
<evidence type="ECO:0000256" key="10">
    <source>
        <dbReference type="ARBA" id="ARBA00023329"/>
    </source>
</evidence>
<keyword evidence="5 12" id="KW-0963">Cytoplasm</keyword>
<evidence type="ECO:0000256" key="4">
    <source>
        <dbReference type="ARBA" id="ARBA00022448"/>
    </source>
</evidence>
<keyword evidence="8 12" id="KW-0333">Golgi apparatus</keyword>
<comment type="function">
    <text evidence="11">The coatomer is a cytosolic protein complex that binds to dilysine motifs and reversibly associates with Golgi non-clathrin-coated vesicles, which further mediate biosynthetic protein transport from the ER, via the Golgi up to the trans Golgi network. Coatomer complex is required for budding from Golgi membranes, and is essential for the retrograde Golgi-to-ER transport of dilysine-tagged proteins. The zeta subunit may be involved in regulating the coat assembly and, hence, the rate of biosynthetic protein transport due to its association-dissociation properties with the coatomer complex.</text>
</comment>
<keyword evidence="9 12" id="KW-0472">Membrane</keyword>
<name>A0A3P7LDV0_DIBLA</name>
<sequence length="286" mass="32527">MSTEEVMLRKRVEEWDAKGDKKSDFISIETSSSRCDRIARISQAFQERQLRWFGHILRHIPNELNYAALDPAPQPALKSRRGGQLKTLRDTVRKEMEAVLGPSIFGLCHWRKDWEPTLYAIKAILILDSDGKRILAKYYDNTFPTLKAQLDFEKKLFSKTNKTSYAEITLFEGANCVHRSSSDVFFYVIGDANENELILMSALTCLHDSISHILRGNIEKRPLMDNLDLVFLAVDELCDGGIILECDSTALASRVGFKSEDMSISEQTMSQALQAAKEQLKMSLLR</sequence>
<dbReference type="SUPFAM" id="SSF64356">
    <property type="entry name" value="SNARE-like"/>
    <property type="match status" value="1"/>
</dbReference>
<dbReference type="AlphaFoldDB" id="A0A3P7LDV0"/>
<dbReference type="Pfam" id="PF01217">
    <property type="entry name" value="Clat_adaptor_s"/>
    <property type="match status" value="1"/>
</dbReference>
<protein>
    <recommendedName>
        <fullName evidence="12">Coatomer subunit zeta</fullName>
    </recommendedName>
</protein>
<keyword evidence="6 12" id="KW-0931">ER-Golgi transport</keyword>
<dbReference type="FunFam" id="3.30.450.60:FF:000013">
    <property type="entry name" value="Coatomer subunit zeta"/>
    <property type="match status" value="1"/>
</dbReference>
<dbReference type="Proteomes" id="UP000281553">
    <property type="component" value="Unassembled WGS sequence"/>
</dbReference>
<comment type="subcellular location">
    <subcellularLocation>
        <location evidence="12">Cytoplasm</location>
    </subcellularLocation>
    <subcellularLocation>
        <location evidence="1 12">Golgi apparatus membrane</location>
        <topology evidence="1 12">Peripheral membrane protein</topology>
        <orientation evidence="1 12">Cytoplasmic side</orientation>
    </subcellularLocation>
    <subcellularLocation>
        <location evidence="12">Cytoplasmic vesicle</location>
        <location evidence="12">COPI-coated vesicle membrane</location>
        <topology evidence="12">Peripheral membrane protein</topology>
        <orientation evidence="12">Cytoplasmic side</orientation>
    </subcellularLocation>
</comment>
<comment type="subunit">
    <text evidence="3 12">Oligomeric complex that consists of at least the alpha, beta, beta', gamma, delta, epsilon and zeta subunits.</text>
</comment>
<dbReference type="GO" id="GO:0006891">
    <property type="term" value="P:intra-Golgi vesicle-mediated transport"/>
    <property type="evidence" value="ECO:0007669"/>
    <property type="project" value="TreeGrafter"/>
</dbReference>
<feature type="domain" description="AP complex mu/sigma subunit" evidence="13">
    <location>
        <begin position="121"/>
        <end position="256"/>
    </location>
</feature>
<reference evidence="14 15" key="1">
    <citation type="submission" date="2018-11" db="EMBL/GenBank/DDBJ databases">
        <authorList>
            <consortium name="Pathogen Informatics"/>
        </authorList>
    </citation>
    <scope>NUCLEOTIDE SEQUENCE [LARGE SCALE GENOMIC DNA]</scope>
</reference>
<gene>
    <name evidence="14" type="ORF">DILT_LOCUS4594</name>
</gene>
<keyword evidence="10 12" id="KW-0968">Cytoplasmic vesicle</keyword>
<evidence type="ECO:0000256" key="5">
    <source>
        <dbReference type="ARBA" id="ARBA00022490"/>
    </source>
</evidence>
<dbReference type="CDD" id="cd14829">
    <property type="entry name" value="Zeta-COP"/>
    <property type="match status" value="1"/>
</dbReference>
<evidence type="ECO:0000259" key="13">
    <source>
        <dbReference type="Pfam" id="PF01217"/>
    </source>
</evidence>
<dbReference type="Gene3D" id="3.30.450.60">
    <property type="match status" value="1"/>
</dbReference>
<keyword evidence="4 12" id="KW-0813">Transport</keyword>
<dbReference type="PANTHER" id="PTHR11043:SF0">
    <property type="entry name" value="COATOMER SUBUNIT ZETA"/>
    <property type="match status" value="1"/>
</dbReference>
<dbReference type="GO" id="GO:0030126">
    <property type="term" value="C:COPI vesicle coat"/>
    <property type="evidence" value="ECO:0007669"/>
    <property type="project" value="UniProtKB-UniRule"/>
</dbReference>
<evidence type="ECO:0000256" key="1">
    <source>
        <dbReference type="ARBA" id="ARBA00004255"/>
    </source>
</evidence>
<keyword evidence="15" id="KW-1185">Reference proteome</keyword>
<evidence type="ECO:0000256" key="11">
    <source>
        <dbReference type="ARBA" id="ARBA00045555"/>
    </source>
</evidence>
<evidence type="ECO:0000256" key="12">
    <source>
        <dbReference type="RuleBase" id="RU366053"/>
    </source>
</evidence>
<dbReference type="OrthoDB" id="10249988at2759"/>
<evidence type="ECO:0000256" key="7">
    <source>
        <dbReference type="ARBA" id="ARBA00022927"/>
    </source>
</evidence>
<dbReference type="GO" id="GO:0006886">
    <property type="term" value="P:intracellular protein transport"/>
    <property type="evidence" value="ECO:0007669"/>
    <property type="project" value="TreeGrafter"/>
</dbReference>
<proteinExistence type="inferred from homology"/>
<evidence type="ECO:0000313" key="15">
    <source>
        <dbReference type="Proteomes" id="UP000281553"/>
    </source>
</evidence>
<dbReference type="InterPro" id="IPR011012">
    <property type="entry name" value="Longin-like_dom_sf"/>
</dbReference>
<evidence type="ECO:0000256" key="6">
    <source>
        <dbReference type="ARBA" id="ARBA00022892"/>
    </source>
</evidence>
<dbReference type="GO" id="GO:0006890">
    <property type="term" value="P:retrograde vesicle-mediated transport, Golgi to endoplasmic reticulum"/>
    <property type="evidence" value="ECO:0007669"/>
    <property type="project" value="UniProtKB-UniRule"/>
</dbReference>
<comment type="similarity">
    <text evidence="2 12">Belongs to the adaptor complexes small subunit family.</text>
</comment>
<dbReference type="InterPro" id="IPR039652">
    <property type="entry name" value="Coatomer_zeta"/>
</dbReference>
<organism evidence="14 15">
    <name type="scientific">Dibothriocephalus latus</name>
    <name type="common">Fish tapeworm</name>
    <name type="synonym">Diphyllobothrium latum</name>
    <dbReference type="NCBI Taxonomy" id="60516"/>
    <lineage>
        <taxon>Eukaryota</taxon>
        <taxon>Metazoa</taxon>
        <taxon>Spiralia</taxon>
        <taxon>Lophotrochozoa</taxon>
        <taxon>Platyhelminthes</taxon>
        <taxon>Cestoda</taxon>
        <taxon>Eucestoda</taxon>
        <taxon>Diphyllobothriidea</taxon>
        <taxon>Diphyllobothriidae</taxon>
        <taxon>Dibothriocephalus</taxon>
    </lineage>
</organism>
<evidence type="ECO:0000256" key="2">
    <source>
        <dbReference type="ARBA" id="ARBA00006972"/>
    </source>
</evidence>
<accession>A0A3P7LDV0</accession>
<dbReference type="PANTHER" id="PTHR11043">
    <property type="entry name" value="ZETA-COAT PROTEIN"/>
    <property type="match status" value="1"/>
</dbReference>
<evidence type="ECO:0000256" key="9">
    <source>
        <dbReference type="ARBA" id="ARBA00023136"/>
    </source>
</evidence>
<keyword evidence="7 12" id="KW-0653">Protein transport</keyword>
<evidence type="ECO:0000256" key="8">
    <source>
        <dbReference type="ARBA" id="ARBA00023034"/>
    </source>
</evidence>
<dbReference type="InterPro" id="IPR022775">
    <property type="entry name" value="AP_mu_sigma_su"/>
</dbReference>
<dbReference type="GO" id="GO:0000139">
    <property type="term" value="C:Golgi membrane"/>
    <property type="evidence" value="ECO:0007669"/>
    <property type="project" value="UniProtKB-SubCell"/>
</dbReference>
<dbReference type="EMBL" id="UYRU01045749">
    <property type="protein sequence ID" value="VDN08763.1"/>
    <property type="molecule type" value="Genomic_DNA"/>
</dbReference>
<evidence type="ECO:0000256" key="3">
    <source>
        <dbReference type="ARBA" id="ARBA00011775"/>
    </source>
</evidence>